<dbReference type="STRING" id="47427.A0A2H3D2I7"/>
<dbReference type="SUPFAM" id="SSF117100">
    <property type="entry name" value="Beta-galactosidase LacA, domain 3"/>
    <property type="match status" value="1"/>
</dbReference>
<proteinExistence type="predicted"/>
<dbReference type="SMART" id="SM01029">
    <property type="entry name" value="BetaGal_dom2"/>
    <property type="match status" value="1"/>
</dbReference>
<dbReference type="InParanoid" id="A0A2H3D2I7"/>
<protein>
    <recommendedName>
        <fullName evidence="1">Beta-galactosidase domain-containing protein</fullName>
    </recommendedName>
</protein>
<dbReference type="InterPro" id="IPR018954">
    <property type="entry name" value="Betagal_dom2"/>
</dbReference>
<dbReference type="OrthoDB" id="3258324at2759"/>
<dbReference type="Gene3D" id="2.60.390.10">
    <property type="entry name" value="Beta-galactosidase, domain 3"/>
    <property type="match status" value="1"/>
</dbReference>
<accession>A0A2H3D2I7</accession>
<dbReference type="Pfam" id="PF13363">
    <property type="entry name" value="BetaGal_dom3"/>
    <property type="match status" value="1"/>
</dbReference>
<evidence type="ECO:0000259" key="1">
    <source>
        <dbReference type="SMART" id="SM01029"/>
    </source>
</evidence>
<feature type="domain" description="Beta-galactosidase" evidence="1">
    <location>
        <begin position="1"/>
        <end position="126"/>
    </location>
</feature>
<sequence>MRHNDSTSTDITDFKINIATAEGDLQIPIIASAVTLGGRQSKVIVTNYAFGSSRLLYSTASIFFSGIIDGRDVLFIYGNTSQEHEIALLLTGHSFRKDYDTSSFRATLTPSSILVLFADSDTITTFWAPVILGDTSDSLRNFWALGTNQSVFVGGLYLVRSASITGTELALKGDLNASTPLSFVLTLPPPVSPTQMFYLPQLQTPKPSLCSNTFEVLSTWTLPSLCNLSPISPDFNYSSPGFLAFFAHGAKINQLELGHSLPNILEEHYITPTHPVIGRPSLSSLLSSMTEFVCSADVEWNWESADWIGPHVLFPSHLRLQLIRVRDIGRGN</sequence>
<evidence type="ECO:0000313" key="2">
    <source>
        <dbReference type="EMBL" id="PBK83227.1"/>
    </source>
</evidence>
<dbReference type="InterPro" id="IPR036833">
    <property type="entry name" value="BetaGal_dom3_sf"/>
</dbReference>
<organism evidence="2 3">
    <name type="scientific">Armillaria gallica</name>
    <name type="common">Bulbous honey fungus</name>
    <name type="synonym">Armillaria bulbosa</name>
    <dbReference type="NCBI Taxonomy" id="47427"/>
    <lineage>
        <taxon>Eukaryota</taxon>
        <taxon>Fungi</taxon>
        <taxon>Dikarya</taxon>
        <taxon>Basidiomycota</taxon>
        <taxon>Agaricomycotina</taxon>
        <taxon>Agaricomycetes</taxon>
        <taxon>Agaricomycetidae</taxon>
        <taxon>Agaricales</taxon>
        <taxon>Marasmiineae</taxon>
        <taxon>Physalacriaceae</taxon>
        <taxon>Armillaria</taxon>
    </lineage>
</organism>
<gene>
    <name evidence="2" type="ORF">ARMGADRAFT_1089573</name>
</gene>
<dbReference type="Gene3D" id="2.102.20.10">
    <property type="entry name" value="Beta-galactosidase, domain 2"/>
    <property type="match status" value="1"/>
</dbReference>
<keyword evidence="3" id="KW-1185">Reference proteome</keyword>
<reference evidence="3" key="1">
    <citation type="journal article" date="2017" name="Nat. Ecol. Evol.">
        <title>Genome expansion and lineage-specific genetic innovations in the forest pathogenic fungi Armillaria.</title>
        <authorList>
            <person name="Sipos G."/>
            <person name="Prasanna A.N."/>
            <person name="Walter M.C."/>
            <person name="O'Connor E."/>
            <person name="Balint B."/>
            <person name="Krizsan K."/>
            <person name="Kiss B."/>
            <person name="Hess J."/>
            <person name="Varga T."/>
            <person name="Slot J."/>
            <person name="Riley R."/>
            <person name="Boka B."/>
            <person name="Rigling D."/>
            <person name="Barry K."/>
            <person name="Lee J."/>
            <person name="Mihaltcheva S."/>
            <person name="LaButti K."/>
            <person name="Lipzen A."/>
            <person name="Waldron R."/>
            <person name="Moloney N.M."/>
            <person name="Sperisen C."/>
            <person name="Kredics L."/>
            <person name="Vagvoelgyi C."/>
            <person name="Patrignani A."/>
            <person name="Fitzpatrick D."/>
            <person name="Nagy I."/>
            <person name="Doyle S."/>
            <person name="Anderson J.B."/>
            <person name="Grigoriev I.V."/>
            <person name="Gueldener U."/>
            <person name="Muensterkoetter M."/>
            <person name="Nagy L.G."/>
        </authorList>
    </citation>
    <scope>NUCLEOTIDE SEQUENCE [LARGE SCALE GENOMIC DNA]</scope>
    <source>
        <strain evidence="3">Ar21-2</strain>
    </source>
</reference>
<name>A0A2H3D2I7_ARMGA</name>
<dbReference type="InterPro" id="IPR037110">
    <property type="entry name" value="Betagal_dom2_sf"/>
</dbReference>
<evidence type="ECO:0000313" key="3">
    <source>
        <dbReference type="Proteomes" id="UP000217790"/>
    </source>
</evidence>
<dbReference type="Proteomes" id="UP000217790">
    <property type="component" value="Unassembled WGS sequence"/>
</dbReference>
<dbReference type="AlphaFoldDB" id="A0A2H3D2I7"/>
<dbReference type="SUPFAM" id="SSF51011">
    <property type="entry name" value="Glycosyl hydrolase domain"/>
    <property type="match status" value="1"/>
</dbReference>
<dbReference type="InterPro" id="IPR025972">
    <property type="entry name" value="BetaGal_dom3"/>
</dbReference>
<dbReference type="Pfam" id="PF10435">
    <property type="entry name" value="BetaGal_dom2"/>
    <property type="match status" value="1"/>
</dbReference>
<dbReference type="EMBL" id="KZ293708">
    <property type="protein sequence ID" value="PBK83227.1"/>
    <property type="molecule type" value="Genomic_DNA"/>
</dbReference>